<dbReference type="PROSITE" id="PS50893">
    <property type="entry name" value="ABC_TRANSPORTER_2"/>
    <property type="match status" value="1"/>
</dbReference>
<dbReference type="PANTHER" id="PTHR43166:SF6">
    <property type="entry name" value="PHOSPHONATES IMPORT ATP-BINDING PROTEIN PHNC"/>
    <property type="match status" value="1"/>
</dbReference>
<reference evidence="8 9" key="1">
    <citation type="submission" date="2018-01" db="EMBL/GenBank/DDBJ databases">
        <title>Draft genome sequence of Sphaerisporangium sp. 7K107.</title>
        <authorList>
            <person name="Sahin N."/>
            <person name="Saygin H."/>
            <person name="Ay H."/>
        </authorList>
    </citation>
    <scope>NUCLEOTIDE SEQUENCE [LARGE SCALE GENOMIC DNA]</scope>
    <source>
        <strain evidence="8 9">7K107</strain>
    </source>
</reference>
<keyword evidence="3" id="KW-0547">Nucleotide-binding</keyword>
<dbReference type="SUPFAM" id="SSF52540">
    <property type="entry name" value="P-loop containing nucleoside triphosphate hydrolases"/>
    <property type="match status" value="1"/>
</dbReference>
<dbReference type="PANTHER" id="PTHR43166">
    <property type="entry name" value="AMINO ACID IMPORT ATP-BINDING PROTEIN"/>
    <property type="match status" value="1"/>
</dbReference>
<evidence type="ECO:0000256" key="5">
    <source>
        <dbReference type="ARBA" id="ARBA00022967"/>
    </source>
</evidence>
<evidence type="ECO:0000256" key="4">
    <source>
        <dbReference type="ARBA" id="ARBA00022840"/>
    </source>
</evidence>
<gene>
    <name evidence="8" type="primary">phnC</name>
    <name evidence="8" type="ORF">C1I98_08320</name>
</gene>
<keyword evidence="2" id="KW-1003">Cell membrane</keyword>
<dbReference type="RefSeq" id="WP_111166499.1">
    <property type="nucleotide sequence ID" value="NZ_POUA01000042.1"/>
</dbReference>
<dbReference type="GO" id="GO:0016887">
    <property type="term" value="F:ATP hydrolysis activity"/>
    <property type="evidence" value="ECO:0007669"/>
    <property type="project" value="InterPro"/>
</dbReference>
<dbReference type="NCBIfam" id="TIGR02315">
    <property type="entry name" value="ABC_phnC"/>
    <property type="match status" value="1"/>
</dbReference>
<dbReference type="PROSITE" id="PS00211">
    <property type="entry name" value="ABC_TRANSPORTER_1"/>
    <property type="match status" value="1"/>
</dbReference>
<dbReference type="Proteomes" id="UP000248544">
    <property type="component" value="Unassembled WGS sequence"/>
</dbReference>
<accession>A0A2W2INP3</accession>
<dbReference type="GO" id="GO:0016020">
    <property type="term" value="C:membrane"/>
    <property type="evidence" value="ECO:0007669"/>
    <property type="project" value="InterPro"/>
</dbReference>
<keyword evidence="4 8" id="KW-0067">ATP-binding</keyword>
<keyword evidence="9" id="KW-1185">Reference proteome</keyword>
<keyword evidence="6" id="KW-0472">Membrane</keyword>
<evidence type="ECO:0000313" key="9">
    <source>
        <dbReference type="Proteomes" id="UP000248544"/>
    </source>
</evidence>
<dbReference type="InterPro" id="IPR003439">
    <property type="entry name" value="ABC_transporter-like_ATP-bd"/>
</dbReference>
<dbReference type="InterPro" id="IPR050086">
    <property type="entry name" value="MetN_ABC_transporter-like"/>
</dbReference>
<dbReference type="CDD" id="cd03256">
    <property type="entry name" value="ABC_PhnC_transporter"/>
    <property type="match status" value="1"/>
</dbReference>
<evidence type="ECO:0000256" key="2">
    <source>
        <dbReference type="ARBA" id="ARBA00022475"/>
    </source>
</evidence>
<sequence>MNHGTDHIVEVDSLVKTYGETRACDGVGLTVTAGELVALVGPSGSGKSTLLRHLNGLARPDSGTVRVLGVDVATARGRALRALRRRVGMVFQQFNLIGRLTVLENVLTGALGRDPLPRYGIVTWPKADRTAAIEHLDRIGLADRAYQRADSLSGGQQQRVAIARMLMQRPELVLADEPVASLDPESAAQVMDLLFRICLEDRLTVVCSLHQIDLALAWTRRVVGLRDGRVVLDQPTGALDRERLRQVYVPAAPVAVGAGA</sequence>
<organism evidence="8 9">
    <name type="scientific">Spongiactinospora gelatinilytica</name>
    <dbReference type="NCBI Taxonomy" id="2666298"/>
    <lineage>
        <taxon>Bacteria</taxon>
        <taxon>Bacillati</taxon>
        <taxon>Actinomycetota</taxon>
        <taxon>Actinomycetes</taxon>
        <taxon>Streptosporangiales</taxon>
        <taxon>Streptosporangiaceae</taxon>
        <taxon>Spongiactinospora</taxon>
    </lineage>
</organism>
<dbReference type="InterPro" id="IPR012693">
    <property type="entry name" value="ABC_transpr_PhnC"/>
</dbReference>
<dbReference type="Gene3D" id="3.40.50.300">
    <property type="entry name" value="P-loop containing nucleotide triphosphate hydrolases"/>
    <property type="match status" value="1"/>
</dbReference>
<protein>
    <submittedName>
        <fullName evidence="8">Phosphonate ABC transporter ATP-binding protein</fullName>
    </submittedName>
</protein>
<evidence type="ECO:0000256" key="6">
    <source>
        <dbReference type="ARBA" id="ARBA00023136"/>
    </source>
</evidence>
<dbReference type="InterPro" id="IPR003593">
    <property type="entry name" value="AAA+_ATPase"/>
</dbReference>
<keyword evidence="1" id="KW-0813">Transport</keyword>
<keyword evidence="5" id="KW-1278">Translocase</keyword>
<dbReference type="GO" id="GO:0015416">
    <property type="term" value="F:ABC-type phosphonate transporter activity"/>
    <property type="evidence" value="ECO:0007669"/>
    <property type="project" value="InterPro"/>
</dbReference>
<dbReference type="InterPro" id="IPR017871">
    <property type="entry name" value="ABC_transporter-like_CS"/>
</dbReference>
<evidence type="ECO:0000259" key="7">
    <source>
        <dbReference type="PROSITE" id="PS50893"/>
    </source>
</evidence>
<feature type="domain" description="ABC transporter" evidence="7">
    <location>
        <begin position="9"/>
        <end position="252"/>
    </location>
</feature>
<dbReference type="InterPro" id="IPR027417">
    <property type="entry name" value="P-loop_NTPase"/>
</dbReference>
<dbReference type="GO" id="GO:0005524">
    <property type="term" value="F:ATP binding"/>
    <property type="evidence" value="ECO:0007669"/>
    <property type="project" value="UniProtKB-KW"/>
</dbReference>
<evidence type="ECO:0000256" key="3">
    <source>
        <dbReference type="ARBA" id="ARBA00022741"/>
    </source>
</evidence>
<dbReference type="Pfam" id="PF00005">
    <property type="entry name" value="ABC_tran"/>
    <property type="match status" value="1"/>
</dbReference>
<proteinExistence type="predicted"/>
<dbReference type="SMART" id="SM00382">
    <property type="entry name" value="AAA"/>
    <property type="match status" value="1"/>
</dbReference>
<dbReference type="AlphaFoldDB" id="A0A2W2INP3"/>
<evidence type="ECO:0000256" key="1">
    <source>
        <dbReference type="ARBA" id="ARBA00022448"/>
    </source>
</evidence>
<evidence type="ECO:0000313" key="8">
    <source>
        <dbReference type="EMBL" id="PZG51494.1"/>
    </source>
</evidence>
<name>A0A2W2INP3_9ACTN</name>
<dbReference type="EMBL" id="POUA01000042">
    <property type="protein sequence ID" value="PZG51494.1"/>
    <property type="molecule type" value="Genomic_DNA"/>
</dbReference>
<comment type="caution">
    <text evidence="8">The sequence shown here is derived from an EMBL/GenBank/DDBJ whole genome shotgun (WGS) entry which is preliminary data.</text>
</comment>